<evidence type="ECO:0000313" key="6">
    <source>
        <dbReference type="Proteomes" id="UP000190637"/>
    </source>
</evidence>
<dbReference type="InterPro" id="IPR002734">
    <property type="entry name" value="RibDG_C"/>
</dbReference>
<dbReference type="STRING" id="1122192.SAMN02745673_00835"/>
<evidence type="ECO:0000259" key="4">
    <source>
        <dbReference type="Pfam" id="PF01872"/>
    </source>
</evidence>
<evidence type="ECO:0000256" key="2">
    <source>
        <dbReference type="ARBA" id="ARBA00022857"/>
    </source>
</evidence>
<evidence type="ECO:0000256" key="1">
    <source>
        <dbReference type="ARBA" id="ARBA00005104"/>
    </source>
</evidence>
<evidence type="ECO:0000313" key="5">
    <source>
        <dbReference type="EMBL" id="SJZ58597.1"/>
    </source>
</evidence>
<comment type="pathway">
    <text evidence="1">Cofactor biosynthesis; riboflavin biosynthesis.</text>
</comment>
<dbReference type="EMBL" id="FUWS01000002">
    <property type="protein sequence ID" value="SJZ58597.1"/>
    <property type="molecule type" value="Genomic_DNA"/>
</dbReference>
<dbReference type="PANTHER" id="PTHR38011">
    <property type="entry name" value="DIHYDROFOLATE REDUCTASE FAMILY PROTEIN (AFU_ORTHOLOGUE AFUA_8G06820)"/>
    <property type="match status" value="1"/>
</dbReference>
<dbReference type="InterPro" id="IPR050765">
    <property type="entry name" value="Riboflavin_Biosynth_HTPR"/>
</dbReference>
<feature type="domain" description="Bacterial bifunctional deaminase-reductase C-terminal" evidence="4">
    <location>
        <begin position="1"/>
        <end position="208"/>
    </location>
</feature>
<keyword evidence="6" id="KW-1185">Reference proteome</keyword>
<keyword evidence="2" id="KW-0521">NADP</keyword>
<name>A0A1T4LVB7_9ACTN</name>
<dbReference type="GO" id="GO:0009231">
    <property type="term" value="P:riboflavin biosynthetic process"/>
    <property type="evidence" value="ECO:0007669"/>
    <property type="project" value="InterPro"/>
</dbReference>
<accession>A0A1T4LVB7</accession>
<gene>
    <name evidence="5" type="ORF">SAMN02745673_00835</name>
</gene>
<dbReference type="PANTHER" id="PTHR38011:SF7">
    <property type="entry name" value="2,5-DIAMINO-6-RIBOSYLAMINO-4(3H)-PYRIMIDINONE 5'-PHOSPHATE REDUCTASE"/>
    <property type="match status" value="1"/>
</dbReference>
<dbReference type="SUPFAM" id="SSF53597">
    <property type="entry name" value="Dihydrofolate reductase-like"/>
    <property type="match status" value="1"/>
</dbReference>
<dbReference type="Proteomes" id="UP000190637">
    <property type="component" value="Unassembled WGS sequence"/>
</dbReference>
<reference evidence="5 6" key="1">
    <citation type="submission" date="2017-02" db="EMBL/GenBank/DDBJ databases">
        <authorList>
            <person name="Peterson S.W."/>
        </authorList>
    </citation>
    <scope>NUCLEOTIDE SEQUENCE [LARGE SCALE GENOMIC DNA]</scope>
    <source>
        <strain evidence="5 6">DSM 45154</strain>
    </source>
</reference>
<proteinExistence type="predicted"/>
<dbReference type="InterPro" id="IPR024072">
    <property type="entry name" value="DHFR-like_dom_sf"/>
</dbReference>
<dbReference type="Gene3D" id="3.40.430.10">
    <property type="entry name" value="Dihydrofolate Reductase, subunit A"/>
    <property type="match status" value="1"/>
</dbReference>
<protein>
    <submittedName>
        <fullName evidence="5">5-amino-6-(5-phosphoribosylamino)uracil reductase</fullName>
    </submittedName>
</protein>
<dbReference type="Pfam" id="PF01872">
    <property type="entry name" value="RibD_C"/>
    <property type="match status" value="1"/>
</dbReference>
<keyword evidence="3" id="KW-0560">Oxidoreductase</keyword>
<organism evidence="5 6">
    <name type="scientific">Marinactinospora thermotolerans DSM 45154</name>
    <dbReference type="NCBI Taxonomy" id="1122192"/>
    <lineage>
        <taxon>Bacteria</taxon>
        <taxon>Bacillati</taxon>
        <taxon>Actinomycetota</taxon>
        <taxon>Actinomycetes</taxon>
        <taxon>Streptosporangiales</taxon>
        <taxon>Nocardiopsidaceae</taxon>
        <taxon>Marinactinospora</taxon>
    </lineage>
</organism>
<sequence>MSIDGHIDDTSADRLRLSDEADFDRVDELRAGCDAILIGAGTVRADDPRLLVRSPQRRARRIAEGRDEQLLKVVLSARGDIDPRARVLSTGAPGAVVYVADPAHAATARRLADLPDVDVVAVGDPPDPARALADLARRGVRRLMVEGGGAVHTAFLSAGLADELHLAVAPFLIGDPEAPRFVHPADFPNGPARPMRLAGVEQVGTMAVLRYLPGAAT</sequence>
<evidence type="ECO:0000256" key="3">
    <source>
        <dbReference type="ARBA" id="ARBA00023002"/>
    </source>
</evidence>
<dbReference type="GO" id="GO:0008703">
    <property type="term" value="F:5-amino-6-(5-phosphoribosylamino)uracil reductase activity"/>
    <property type="evidence" value="ECO:0007669"/>
    <property type="project" value="InterPro"/>
</dbReference>
<dbReference type="AlphaFoldDB" id="A0A1T4LVB7"/>